<evidence type="ECO:0000313" key="3">
    <source>
        <dbReference type="Proteomes" id="UP000010478"/>
    </source>
</evidence>
<dbReference type="AlphaFoldDB" id="K9VEV0"/>
<sequence>MRLLVKNCIRSADARQAQLSRRESPRPKSRLRQVLIRLALAVIAAIIAFNIPHSLIPVFKESISEATPPPEIQNAIAGKRKIVTVGDSITEAGKYPGGCVWLLQRYLKALYPDRQIAIVNAGICGNKATDMQARFQKDAID</sequence>
<keyword evidence="1" id="KW-0472">Membrane</keyword>
<name>K9VEV0_9CYAN</name>
<keyword evidence="3" id="KW-1185">Reference proteome</keyword>
<dbReference type="SUPFAM" id="SSF52266">
    <property type="entry name" value="SGNH hydrolase"/>
    <property type="match status" value="1"/>
</dbReference>
<feature type="transmembrane region" description="Helical" evidence="1">
    <location>
        <begin position="34"/>
        <end position="51"/>
    </location>
</feature>
<evidence type="ECO:0000313" key="2">
    <source>
        <dbReference type="EMBL" id="AFZ06608.1"/>
    </source>
</evidence>
<proteinExistence type="predicted"/>
<evidence type="ECO:0000256" key="1">
    <source>
        <dbReference type="SAM" id="Phobius"/>
    </source>
</evidence>
<protein>
    <recommendedName>
        <fullName evidence="4">Lipolytic protein G-D-S-L family</fullName>
    </recommendedName>
</protein>
<keyword evidence="1" id="KW-0812">Transmembrane</keyword>
<keyword evidence="1" id="KW-1133">Transmembrane helix</keyword>
<dbReference type="KEGG" id="oni:Osc7112_2143"/>
<organism evidence="2 3">
    <name type="scientific">Phormidium nigroviride PCC 7112</name>
    <dbReference type="NCBI Taxonomy" id="179408"/>
    <lineage>
        <taxon>Bacteria</taxon>
        <taxon>Bacillati</taxon>
        <taxon>Cyanobacteriota</taxon>
        <taxon>Cyanophyceae</taxon>
        <taxon>Oscillatoriophycideae</taxon>
        <taxon>Oscillatoriales</taxon>
        <taxon>Oscillatoriaceae</taxon>
        <taxon>Phormidium</taxon>
    </lineage>
</organism>
<dbReference type="InterPro" id="IPR036514">
    <property type="entry name" value="SGNH_hydro_sf"/>
</dbReference>
<dbReference type="EMBL" id="CP003614">
    <property type="protein sequence ID" value="AFZ06608.1"/>
    <property type="molecule type" value="Genomic_DNA"/>
</dbReference>
<reference evidence="2 3" key="1">
    <citation type="submission" date="2012-05" db="EMBL/GenBank/DDBJ databases">
        <title>Finished chromosome of genome of Oscillatoria sp. PCC 7112.</title>
        <authorList>
            <consortium name="US DOE Joint Genome Institute"/>
            <person name="Gugger M."/>
            <person name="Coursin T."/>
            <person name="Rippka R."/>
            <person name="Tandeau De Marsac N."/>
            <person name="Huntemann M."/>
            <person name="Wei C.-L."/>
            <person name="Han J."/>
            <person name="Detter J.C."/>
            <person name="Han C."/>
            <person name="Tapia R."/>
            <person name="Davenport K."/>
            <person name="Daligault H."/>
            <person name="Erkkila T."/>
            <person name="Gu W."/>
            <person name="Munk A.C.C."/>
            <person name="Teshima H."/>
            <person name="Xu Y."/>
            <person name="Chain P."/>
            <person name="Chen A."/>
            <person name="Krypides N."/>
            <person name="Mavromatis K."/>
            <person name="Markowitz V."/>
            <person name="Szeto E."/>
            <person name="Ivanova N."/>
            <person name="Mikhailova N."/>
            <person name="Ovchinnikova G."/>
            <person name="Pagani I."/>
            <person name="Pati A."/>
            <person name="Goodwin L."/>
            <person name="Peters L."/>
            <person name="Pitluck S."/>
            <person name="Woyke T."/>
            <person name="Kerfeld C."/>
        </authorList>
    </citation>
    <scope>NUCLEOTIDE SEQUENCE [LARGE SCALE GENOMIC DNA]</scope>
    <source>
        <strain evidence="2 3">PCC 7112</strain>
    </source>
</reference>
<accession>K9VEV0</accession>
<dbReference type="Gene3D" id="3.40.50.1110">
    <property type="entry name" value="SGNH hydrolase"/>
    <property type="match status" value="1"/>
</dbReference>
<dbReference type="Proteomes" id="UP000010478">
    <property type="component" value="Chromosome"/>
</dbReference>
<dbReference type="eggNOG" id="COG2755">
    <property type="taxonomic scope" value="Bacteria"/>
</dbReference>
<gene>
    <name evidence="2" type="ORF">Osc7112_2143</name>
</gene>
<evidence type="ECO:0008006" key="4">
    <source>
        <dbReference type="Google" id="ProtNLM"/>
    </source>
</evidence>
<dbReference type="HOGENOM" id="CLU_1823433_0_0_3"/>